<dbReference type="AlphaFoldDB" id="A0A971ICX9"/>
<evidence type="ECO:0000256" key="12">
    <source>
        <dbReference type="SAM" id="MobiDB-lite"/>
    </source>
</evidence>
<dbReference type="NCBIfam" id="TIGR00057">
    <property type="entry name" value="L-threonylcarbamoyladenylate synthase"/>
    <property type="match status" value="1"/>
</dbReference>
<dbReference type="GO" id="GO:0006450">
    <property type="term" value="P:regulation of translational fidelity"/>
    <property type="evidence" value="ECO:0007669"/>
    <property type="project" value="TreeGrafter"/>
</dbReference>
<dbReference type="Gene3D" id="3.90.870.10">
    <property type="entry name" value="DHBP synthase"/>
    <property type="match status" value="1"/>
</dbReference>
<evidence type="ECO:0000313" key="14">
    <source>
        <dbReference type="EMBL" id="NLT79522.1"/>
    </source>
</evidence>
<comment type="catalytic activity">
    <reaction evidence="11">
        <text>L-threonine + hydrogencarbonate + ATP = L-threonylcarbamoyladenylate + diphosphate + H2O</text>
        <dbReference type="Rhea" id="RHEA:36407"/>
        <dbReference type="ChEBI" id="CHEBI:15377"/>
        <dbReference type="ChEBI" id="CHEBI:17544"/>
        <dbReference type="ChEBI" id="CHEBI:30616"/>
        <dbReference type="ChEBI" id="CHEBI:33019"/>
        <dbReference type="ChEBI" id="CHEBI:57926"/>
        <dbReference type="ChEBI" id="CHEBI:73682"/>
        <dbReference type="EC" id="2.7.7.87"/>
    </reaction>
</comment>
<comment type="caution">
    <text evidence="14">The sequence shown here is derived from an EMBL/GenBank/DDBJ whole genome shotgun (WGS) entry which is preliminary data.</text>
</comment>
<evidence type="ECO:0000313" key="15">
    <source>
        <dbReference type="Proteomes" id="UP000767327"/>
    </source>
</evidence>
<dbReference type="InterPro" id="IPR017945">
    <property type="entry name" value="DHBP_synth_RibB-like_a/b_dom"/>
</dbReference>
<evidence type="ECO:0000256" key="11">
    <source>
        <dbReference type="ARBA" id="ARBA00048366"/>
    </source>
</evidence>
<dbReference type="GO" id="GO:0005737">
    <property type="term" value="C:cytoplasm"/>
    <property type="evidence" value="ECO:0007669"/>
    <property type="project" value="UniProtKB-SubCell"/>
</dbReference>
<dbReference type="RefSeq" id="WP_273173383.1">
    <property type="nucleotide sequence ID" value="NZ_JAAXZR010000019.1"/>
</dbReference>
<accession>A0A971ICX9</accession>
<evidence type="ECO:0000256" key="1">
    <source>
        <dbReference type="ARBA" id="ARBA00004496"/>
    </source>
</evidence>
<dbReference type="InterPro" id="IPR006070">
    <property type="entry name" value="Sua5-like_dom"/>
</dbReference>
<dbReference type="Proteomes" id="UP000767327">
    <property type="component" value="Unassembled WGS sequence"/>
</dbReference>
<dbReference type="GO" id="GO:0000049">
    <property type="term" value="F:tRNA binding"/>
    <property type="evidence" value="ECO:0007669"/>
    <property type="project" value="TreeGrafter"/>
</dbReference>
<keyword evidence="9" id="KW-0067">ATP-binding</keyword>
<evidence type="ECO:0000256" key="7">
    <source>
        <dbReference type="ARBA" id="ARBA00022695"/>
    </source>
</evidence>
<feature type="domain" description="YrdC-like" evidence="13">
    <location>
        <begin position="14"/>
        <end position="205"/>
    </location>
</feature>
<gene>
    <name evidence="14" type="ORF">GXW98_04445</name>
</gene>
<feature type="compositionally biased region" description="Basic and acidic residues" evidence="12">
    <location>
        <begin position="227"/>
        <end position="236"/>
    </location>
</feature>
<dbReference type="PANTHER" id="PTHR17490">
    <property type="entry name" value="SUA5"/>
    <property type="match status" value="1"/>
</dbReference>
<dbReference type="EMBL" id="JAAXZR010000019">
    <property type="protein sequence ID" value="NLT79522.1"/>
    <property type="molecule type" value="Genomic_DNA"/>
</dbReference>
<dbReference type="GO" id="GO:0005524">
    <property type="term" value="F:ATP binding"/>
    <property type="evidence" value="ECO:0007669"/>
    <property type="project" value="UniProtKB-KW"/>
</dbReference>
<reference evidence="14" key="1">
    <citation type="journal article" date="2020" name="Biotechnol. Biofuels">
        <title>New insights from the biogas microbiome by comprehensive genome-resolved metagenomics of nearly 1600 species originating from multiple anaerobic digesters.</title>
        <authorList>
            <person name="Campanaro S."/>
            <person name="Treu L."/>
            <person name="Rodriguez-R L.M."/>
            <person name="Kovalovszki A."/>
            <person name="Ziels R.M."/>
            <person name="Maus I."/>
            <person name="Zhu X."/>
            <person name="Kougias P.G."/>
            <person name="Basile A."/>
            <person name="Luo G."/>
            <person name="Schluter A."/>
            <person name="Konstantinidis K.T."/>
            <person name="Angelidaki I."/>
        </authorList>
    </citation>
    <scope>NUCLEOTIDE SEQUENCE</scope>
    <source>
        <strain evidence="14">AS01afH2WH_6</strain>
    </source>
</reference>
<dbReference type="EC" id="2.7.7.87" evidence="3"/>
<dbReference type="InterPro" id="IPR050156">
    <property type="entry name" value="TC-AMP_synthase_SUA5"/>
</dbReference>
<dbReference type="GO" id="GO:0008033">
    <property type="term" value="P:tRNA processing"/>
    <property type="evidence" value="ECO:0007669"/>
    <property type="project" value="UniProtKB-KW"/>
</dbReference>
<dbReference type="PANTHER" id="PTHR17490:SF16">
    <property type="entry name" value="THREONYLCARBAMOYL-AMP SYNTHASE"/>
    <property type="match status" value="1"/>
</dbReference>
<proteinExistence type="inferred from homology"/>
<dbReference type="SUPFAM" id="SSF55821">
    <property type="entry name" value="YrdC/RibB"/>
    <property type="match status" value="1"/>
</dbReference>
<evidence type="ECO:0000259" key="13">
    <source>
        <dbReference type="PROSITE" id="PS51163"/>
    </source>
</evidence>
<evidence type="ECO:0000256" key="10">
    <source>
        <dbReference type="ARBA" id="ARBA00029774"/>
    </source>
</evidence>
<reference evidence="14" key="2">
    <citation type="submission" date="2020-01" db="EMBL/GenBank/DDBJ databases">
        <authorList>
            <person name="Campanaro S."/>
        </authorList>
    </citation>
    <scope>NUCLEOTIDE SEQUENCE</scope>
    <source>
        <strain evidence="14">AS01afH2WH_6</strain>
    </source>
</reference>
<name>A0A971ICX9_9BIFI</name>
<keyword evidence="7" id="KW-0548">Nucleotidyltransferase</keyword>
<dbReference type="Pfam" id="PF01300">
    <property type="entry name" value="Sua5_yciO_yrdC"/>
    <property type="match status" value="1"/>
</dbReference>
<keyword evidence="5" id="KW-0808">Transferase</keyword>
<evidence type="ECO:0000256" key="6">
    <source>
        <dbReference type="ARBA" id="ARBA00022694"/>
    </source>
</evidence>
<dbReference type="GO" id="GO:0061710">
    <property type="term" value="F:L-threonylcarbamoyladenylate synthase"/>
    <property type="evidence" value="ECO:0007669"/>
    <property type="project" value="UniProtKB-EC"/>
</dbReference>
<evidence type="ECO:0000256" key="3">
    <source>
        <dbReference type="ARBA" id="ARBA00012584"/>
    </source>
</evidence>
<evidence type="ECO:0000256" key="2">
    <source>
        <dbReference type="ARBA" id="ARBA00007663"/>
    </source>
</evidence>
<sequence length="236" mass="24664">MTGDESERVRGLSPETLALATKLVKRGEVVVIPTDTVYGIACDPFSEQAIEKIFQAKRRPHTKALQVLLPSVESIAKLSLKLPAPLDVLAEAFLPGAFSPICEAQEECGLATVREDGALRTQGVRVPDSEASRRVLQATGPVAASSANISGMPSAQTAQEAYAQLGDSVALYVDAGPTPGPVASTVVEADCAGEDGIRILRVGVIPETAVRKVLHDNTGLGDTMPGHTEETGNARA</sequence>
<evidence type="ECO:0000256" key="8">
    <source>
        <dbReference type="ARBA" id="ARBA00022741"/>
    </source>
</evidence>
<evidence type="ECO:0000256" key="4">
    <source>
        <dbReference type="ARBA" id="ARBA00022490"/>
    </source>
</evidence>
<evidence type="ECO:0000256" key="5">
    <source>
        <dbReference type="ARBA" id="ARBA00022679"/>
    </source>
</evidence>
<feature type="region of interest" description="Disordered" evidence="12">
    <location>
        <begin position="217"/>
        <end position="236"/>
    </location>
</feature>
<comment type="similarity">
    <text evidence="2">Belongs to the SUA5 family.</text>
</comment>
<dbReference type="PROSITE" id="PS51163">
    <property type="entry name" value="YRDC"/>
    <property type="match status" value="1"/>
</dbReference>
<dbReference type="GO" id="GO:0003725">
    <property type="term" value="F:double-stranded RNA binding"/>
    <property type="evidence" value="ECO:0007669"/>
    <property type="project" value="InterPro"/>
</dbReference>
<keyword evidence="6" id="KW-0819">tRNA processing</keyword>
<keyword evidence="8" id="KW-0547">Nucleotide-binding</keyword>
<organism evidence="14 15">
    <name type="scientific">Bifidobacterium crudilactis</name>
    <dbReference type="NCBI Taxonomy" id="327277"/>
    <lineage>
        <taxon>Bacteria</taxon>
        <taxon>Bacillati</taxon>
        <taxon>Actinomycetota</taxon>
        <taxon>Actinomycetes</taxon>
        <taxon>Bifidobacteriales</taxon>
        <taxon>Bifidobacteriaceae</taxon>
        <taxon>Bifidobacterium</taxon>
    </lineage>
</organism>
<keyword evidence="4" id="KW-0963">Cytoplasm</keyword>
<evidence type="ECO:0000256" key="9">
    <source>
        <dbReference type="ARBA" id="ARBA00022840"/>
    </source>
</evidence>
<protein>
    <recommendedName>
        <fullName evidence="10">L-threonylcarbamoyladenylate synthase</fullName>
        <ecNumber evidence="3">2.7.7.87</ecNumber>
    </recommendedName>
    <alternativeName>
        <fullName evidence="10">L-threonylcarbamoyladenylate synthase</fullName>
    </alternativeName>
</protein>
<comment type="subcellular location">
    <subcellularLocation>
        <location evidence="1">Cytoplasm</location>
    </subcellularLocation>
</comment>